<evidence type="ECO:0000313" key="1">
    <source>
        <dbReference type="EMBL" id="KAJ1359391.1"/>
    </source>
</evidence>
<gene>
    <name evidence="1" type="ORF">KIN20_018102</name>
</gene>
<name>A0AAD5N0Q0_PARTN</name>
<dbReference type="AlphaFoldDB" id="A0AAD5N0Q0"/>
<organism evidence="1 2">
    <name type="scientific">Parelaphostrongylus tenuis</name>
    <name type="common">Meningeal worm</name>
    <dbReference type="NCBI Taxonomy" id="148309"/>
    <lineage>
        <taxon>Eukaryota</taxon>
        <taxon>Metazoa</taxon>
        <taxon>Ecdysozoa</taxon>
        <taxon>Nematoda</taxon>
        <taxon>Chromadorea</taxon>
        <taxon>Rhabditida</taxon>
        <taxon>Rhabditina</taxon>
        <taxon>Rhabditomorpha</taxon>
        <taxon>Strongyloidea</taxon>
        <taxon>Metastrongylidae</taxon>
        <taxon>Parelaphostrongylus</taxon>
    </lineage>
</organism>
<dbReference type="EMBL" id="JAHQIW010003604">
    <property type="protein sequence ID" value="KAJ1359391.1"/>
    <property type="molecule type" value="Genomic_DNA"/>
</dbReference>
<keyword evidence="2" id="KW-1185">Reference proteome</keyword>
<dbReference type="Proteomes" id="UP001196413">
    <property type="component" value="Unassembled WGS sequence"/>
</dbReference>
<sequence length="134" mass="15286">MAPRRLFLGIVSIVRLSASYDQKRMVTWLANVVFLVLSPSLVHVSASYDRSKTDGDMAPRRLFLGIVSIVRLSASYDQKRMVTWLANIASSYCLHHWSMFLHRMIDQKTDGDMAPTNNFLLELPRIVWSVKNGS</sequence>
<protein>
    <submittedName>
        <fullName evidence="1">Uncharacterized protein</fullName>
    </submittedName>
</protein>
<comment type="caution">
    <text evidence="1">The sequence shown here is derived from an EMBL/GenBank/DDBJ whole genome shotgun (WGS) entry which is preliminary data.</text>
</comment>
<reference evidence="1" key="1">
    <citation type="submission" date="2021-06" db="EMBL/GenBank/DDBJ databases">
        <title>Parelaphostrongylus tenuis whole genome reference sequence.</title>
        <authorList>
            <person name="Garwood T.J."/>
            <person name="Larsen P.A."/>
            <person name="Fountain-Jones N.M."/>
            <person name="Garbe J.R."/>
            <person name="Macchietto M.G."/>
            <person name="Kania S.A."/>
            <person name="Gerhold R.W."/>
            <person name="Richards J.E."/>
            <person name="Wolf T.M."/>
        </authorList>
    </citation>
    <scope>NUCLEOTIDE SEQUENCE</scope>
    <source>
        <strain evidence="1">MNPRO001-30</strain>
        <tissue evidence="1">Meninges</tissue>
    </source>
</reference>
<proteinExistence type="predicted"/>
<accession>A0AAD5N0Q0</accession>
<evidence type="ECO:0000313" key="2">
    <source>
        <dbReference type="Proteomes" id="UP001196413"/>
    </source>
</evidence>